<comment type="similarity">
    <text evidence="1">Belongs to the uracil-DNA glycosylase (UDG) superfamily. Type 4 (UDGa) family.</text>
</comment>
<dbReference type="InterPro" id="IPR005273">
    <property type="entry name" value="Ura-DNA_glyco_family4"/>
</dbReference>
<dbReference type="RefSeq" id="WP_013435456.1">
    <property type="nucleotide sequence ID" value="NC_014722.1"/>
</dbReference>
<evidence type="ECO:0000256" key="7">
    <source>
        <dbReference type="ARBA" id="ARBA00023004"/>
    </source>
</evidence>
<organism evidence="11 12">
    <name type="scientific">Mycetohabitans rhizoxinica (strain DSM 19002 / CIP 109453 / HKI 454)</name>
    <name type="common">Paraburkholderia rhizoxinica</name>
    <dbReference type="NCBI Taxonomy" id="882378"/>
    <lineage>
        <taxon>Bacteria</taxon>
        <taxon>Pseudomonadati</taxon>
        <taxon>Pseudomonadota</taxon>
        <taxon>Betaproteobacteria</taxon>
        <taxon>Burkholderiales</taxon>
        <taxon>Burkholderiaceae</taxon>
        <taxon>Mycetohabitans</taxon>
    </lineage>
</organism>
<dbReference type="InterPro" id="IPR036895">
    <property type="entry name" value="Uracil-DNA_glycosylase-like_sf"/>
</dbReference>
<dbReference type="AlphaFoldDB" id="E5ARJ5"/>
<evidence type="ECO:0000256" key="4">
    <source>
        <dbReference type="ARBA" id="ARBA00022723"/>
    </source>
</evidence>
<dbReference type="KEGG" id="brh:RBRH_03390"/>
<dbReference type="PANTHER" id="PTHR33693">
    <property type="entry name" value="TYPE-5 URACIL-DNA GLYCOSYLASE"/>
    <property type="match status" value="1"/>
</dbReference>
<dbReference type="PANTHER" id="PTHR33693:SF9">
    <property type="entry name" value="TYPE-4 URACIL-DNA GLYCOSYLASE"/>
    <property type="match status" value="1"/>
</dbReference>
<dbReference type="NCBIfam" id="TIGR03914">
    <property type="entry name" value="UDG_fam_dom"/>
    <property type="match status" value="1"/>
</dbReference>
<evidence type="ECO:0000256" key="5">
    <source>
        <dbReference type="ARBA" id="ARBA00022763"/>
    </source>
</evidence>
<dbReference type="EMBL" id="FR687359">
    <property type="protein sequence ID" value="CBW75227.1"/>
    <property type="molecule type" value="Genomic_DNA"/>
</dbReference>
<dbReference type="Proteomes" id="UP000007437">
    <property type="component" value="Chromosome"/>
</dbReference>
<gene>
    <name evidence="11" type="ordered locus">RBRH_03390</name>
</gene>
<dbReference type="NCBIfam" id="TIGR03915">
    <property type="entry name" value="SAM_7_link_chp"/>
    <property type="match status" value="1"/>
</dbReference>
<dbReference type="CDD" id="cd10030">
    <property type="entry name" value="UDG-F4_TTUDGA_SPO1dp_like"/>
    <property type="match status" value="1"/>
</dbReference>
<evidence type="ECO:0000256" key="8">
    <source>
        <dbReference type="ARBA" id="ARBA00023014"/>
    </source>
</evidence>
<keyword evidence="9" id="KW-0234">DNA repair</keyword>
<dbReference type="GO" id="GO:0097506">
    <property type="term" value="F:deaminated base DNA N-glycosylase activity"/>
    <property type="evidence" value="ECO:0007669"/>
    <property type="project" value="UniProtKB-ARBA"/>
</dbReference>
<proteinExistence type="inferred from homology"/>
<protein>
    <recommendedName>
        <fullName evidence="2">Type-4 uracil-DNA glycosylase</fullName>
    </recommendedName>
</protein>
<keyword evidence="7" id="KW-0408">Iron</keyword>
<dbReference type="Pfam" id="PF13566">
    <property type="entry name" value="DUF4130"/>
    <property type="match status" value="1"/>
</dbReference>
<evidence type="ECO:0000256" key="3">
    <source>
        <dbReference type="ARBA" id="ARBA00022485"/>
    </source>
</evidence>
<dbReference type="HOGENOM" id="CLU_046101_1_0_4"/>
<dbReference type="SMART" id="SM00987">
    <property type="entry name" value="UreE_C"/>
    <property type="match status" value="1"/>
</dbReference>
<keyword evidence="5" id="KW-0227">DNA damage</keyword>
<evidence type="ECO:0000256" key="6">
    <source>
        <dbReference type="ARBA" id="ARBA00022801"/>
    </source>
</evidence>
<dbReference type="GO" id="GO:0051539">
    <property type="term" value="F:4 iron, 4 sulfur cluster binding"/>
    <property type="evidence" value="ECO:0007669"/>
    <property type="project" value="UniProtKB-KW"/>
</dbReference>
<evidence type="ECO:0000313" key="12">
    <source>
        <dbReference type="Proteomes" id="UP000007437"/>
    </source>
</evidence>
<accession>E5ARJ5</accession>
<dbReference type="InterPro" id="IPR025404">
    <property type="entry name" value="DUF4130"/>
</dbReference>
<dbReference type="SMART" id="SM00986">
    <property type="entry name" value="UDG"/>
    <property type="match status" value="1"/>
</dbReference>
<keyword evidence="6" id="KW-0378">Hydrolase</keyword>
<dbReference type="SUPFAM" id="SSF52141">
    <property type="entry name" value="Uracil-DNA glycosylase-like"/>
    <property type="match status" value="1"/>
</dbReference>
<dbReference type="OrthoDB" id="5290748at2"/>
<evidence type="ECO:0000256" key="1">
    <source>
        <dbReference type="ARBA" id="ARBA00006521"/>
    </source>
</evidence>
<evidence type="ECO:0000259" key="10">
    <source>
        <dbReference type="SMART" id="SM00986"/>
    </source>
</evidence>
<name>E5ARJ5_MYCRK</name>
<dbReference type="GO" id="GO:0006281">
    <property type="term" value="P:DNA repair"/>
    <property type="evidence" value="ECO:0007669"/>
    <property type="project" value="UniProtKB-KW"/>
</dbReference>
<dbReference type="eggNOG" id="COG1573">
    <property type="taxonomic scope" value="Bacteria"/>
</dbReference>
<dbReference type="InterPro" id="IPR023875">
    <property type="entry name" value="DNA_repair_put"/>
</dbReference>
<sequence length="523" mass="57561">MNGACPSTLIVDGGYASWRSQALRALAARWPPEAVTWVERGSVTSATTAQMPLDYPTTAPVVCDEQTRESGADSGSTGLRVSVSSALASLLQDAALYRSPQRWALLYRVVWRWWHGDRAVASAADEDGARLHAMARSVRRAKHDMIAYVRFHRRGGAAMPEYLAWYEPEHDVLAYAAEHFARRMGTSSWWIGTPQGTALWDGATLQFSAVSGDAVAIRADAAVDEVESLWLAYYKSTFNPARLNETALHQHMPVRFWKSLPEGPLIPAMIADARSGTRRMAQASTVRAMTGKPVIVDAQRARPSRPVPSSLDECRRCELWRNATQAVPGHGPETARMMLIGEQPGDYEDLAGRAFVGPAGQVLDEALRRAGVPRDTVFLTNAVKHFKWLAHGKRRLHKTPAQREIDACAHWLEHELARVRPAVIVTLGATALRAVLRRNVNMQDYLHAPVRLGDTWLVATWHPSYALRVDDAAAREKIVAAMGKAVACGQQLATAAVDAGCARGMQDASLARLTCRIFYYRVG</sequence>
<reference evidence="11 12" key="1">
    <citation type="journal article" date="2011" name="J. Bacteriol.">
        <title>Complete genome sequence of Burkholderia rhizoxinica, an endosymbiont of Rhizopus microsporus.</title>
        <authorList>
            <person name="Lackner G."/>
            <person name="Moebius N."/>
            <person name="Partida-Martinez L."/>
            <person name="Hertweck C."/>
        </authorList>
    </citation>
    <scope>NUCLEOTIDE SEQUENCE [LARGE SCALE GENOMIC DNA]</scope>
    <source>
        <strain evidence="12">DSM 19002 / CIP 109453 / HKI 454</strain>
    </source>
</reference>
<dbReference type="Pfam" id="PF03167">
    <property type="entry name" value="UDG"/>
    <property type="match status" value="1"/>
</dbReference>
<dbReference type="InterPro" id="IPR005122">
    <property type="entry name" value="Uracil-DNA_glycosylase-like"/>
</dbReference>
<evidence type="ECO:0000256" key="2">
    <source>
        <dbReference type="ARBA" id="ARBA00019403"/>
    </source>
</evidence>
<feature type="domain" description="Uracil-DNA glycosylase-like" evidence="10">
    <location>
        <begin position="328"/>
        <end position="483"/>
    </location>
</feature>
<keyword evidence="3" id="KW-0004">4Fe-4S</keyword>
<evidence type="ECO:0000313" key="11">
    <source>
        <dbReference type="EMBL" id="CBW75227.1"/>
    </source>
</evidence>
<keyword evidence="8" id="KW-0411">Iron-sulfur</keyword>
<dbReference type="STRING" id="882378.RBRH_03390"/>
<evidence type="ECO:0000256" key="9">
    <source>
        <dbReference type="ARBA" id="ARBA00023204"/>
    </source>
</evidence>
<dbReference type="Gene3D" id="3.40.470.10">
    <property type="entry name" value="Uracil-DNA glycosylase-like domain"/>
    <property type="match status" value="1"/>
</dbReference>
<keyword evidence="4" id="KW-0479">Metal-binding</keyword>
<dbReference type="InterPro" id="IPR051536">
    <property type="entry name" value="UDG_Type-4/5"/>
</dbReference>
<dbReference type="GO" id="GO:0046872">
    <property type="term" value="F:metal ion binding"/>
    <property type="evidence" value="ECO:0007669"/>
    <property type="project" value="UniProtKB-KW"/>
</dbReference>